<dbReference type="Proteomes" id="UP000257039">
    <property type="component" value="Unassembled WGS sequence"/>
</dbReference>
<proteinExistence type="inferred from homology"/>
<feature type="binding site" evidence="7">
    <location>
        <position position="247"/>
    </location>
    <ligand>
        <name>Zn(2+)</name>
        <dbReference type="ChEBI" id="CHEBI:29105"/>
    </ligand>
</feature>
<dbReference type="GO" id="GO:0019557">
    <property type="term" value="P:L-histidine catabolic process to glutamate and formate"/>
    <property type="evidence" value="ECO:0007669"/>
    <property type="project" value="UniProtKB-UniPathway"/>
</dbReference>
<comment type="pathway">
    <text evidence="7">Amino-acid degradation; L-histidine degradation into L-glutamate; N-formimidoyl-L-glutamate from L-histidine: step 3/3.</text>
</comment>
<feature type="binding site" evidence="7">
    <location>
        <position position="77"/>
    </location>
    <ligand>
        <name>Zn(2+)</name>
        <dbReference type="ChEBI" id="CHEBI:29105"/>
    </ligand>
</feature>
<gene>
    <name evidence="7" type="primary">hutI</name>
    <name evidence="9" type="ORF">B9G39_20095</name>
</gene>
<feature type="binding site" evidence="7">
    <location>
        <position position="149"/>
    </location>
    <ligand>
        <name>N-formimidoyl-L-glutamate</name>
        <dbReference type="ChEBI" id="CHEBI:58928"/>
    </ligand>
</feature>
<organism evidence="9 10">
    <name type="scientific">Zooshikella ganghwensis</name>
    <dbReference type="NCBI Taxonomy" id="202772"/>
    <lineage>
        <taxon>Bacteria</taxon>
        <taxon>Pseudomonadati</taxon>
        <taxon>Pseudomonadota</taxon>
        <taxon>Gammaproteobacteria</taxon>
        <taxon>Oceanospirillales</taxon>
        <taxon>Zooshikellaceae</taxon>
        <taxon>Zooshikella</taxon>
    </lineage>
</organism>
<keyword evidence="10" id="KW-1185">Reference proteome</keyword>
<dbReference type="InterPro" id="IPR006680">
    <property type="entry name" value="Amidohydro-rel"/>
</dbReference>
<comment type="cofactor">
    <cofactor evidence="7">
        <name>Zn(2+)</name>
        <dbReference type="ChEBI" id="CHEBI:29105"/>
    </cofactor>
    <cofactor evidence="7">
        <name>Fe(3+)</name>
        <dbReference type="ChEBI" id="CHEBI:29034"/>
    </cofactor>
    <text evidence="7">Binds 1 zinc or iron ion per subunit.</text>
</comment>
<feature type="binding site" evidence="7">
    <location>
        <position position="322"/>
    </location>
    <ligand>
        <name>Zn(2+)</name>
        <dbReference type="ChEBI" id="CHEBI:29105"/>
    </ligand>
</feature>
<dbReference type="PANTHER" id="PTHR42752">
    <property type="entry name" value="IMIDAZOLONEPROPIONASE"/>
    <property type="match status" value="1"/>
</dbReference>
<dbReference type="HAMAP" id="MF_00372">
    <property type="entry name" value="HutI"/>
    <property type="match status" value="1"/>
</dbReference>
<dbReference type="GO" id="GO:0050480">
    <property type="term" value="F:imidazolonepropionase activity"/>
    <property type="evidence" value="ECO:0007669"/>
    <property type="project" value="UniProtKB-UniRule"/>
</dbReference>
<feature type="binding site" evidence="7">
    <location>
        <position position="327"/>
    </location>
    <ligand>
        <name>4-imidazolone-5-propanoate</name>
        <dbReference type="ChEBI" id="CHEBI:77893"/>
    </ligand>
</feature>
<evidence type="ECO:0000256" key="4">
    <source>
        <dbReference type="ARBA" id="ARBA00022808"/>
    </source>
</evidence>
<evidence type="ECO:0000256" key="5">
    <source>
        <dbReference type="ARBA" id="ARBA00022833"/>
    </source>
</evidence>
<comment type="catalytic activity">
    <reaction evidence="7">
        <text>4-imidazolone-5-propanoate + H2O = N-formimidoyl-L-glutamate</text>
        <dbReference type="Rhea" id="RHEA:23660"/>
        <dbReference type="ChEBI" id="CHEBI:15377"/>
        <dbReference type="ChEBI" id="CHEBI:58928"/>
        <dbReference type="ChEBI" id="CHEBI:77893"/>
        <dbReference type="EC" id="3.5.2.7"/>
    </reaction>
</comment>
<dbReference type="SUPFAM" id="SSF51556">
    <property type="entry name" value="Metallo-dependent hydrolases"/>
    <property type="match status" value="1"/>
</dbReference>
<dbReference type="GO" id="GO:0019556">
    <property type="term" value="P:L-histidine catabolic process to glutamate and formamide"/>
    <property type="evidence" value="ECO:0007669"/>
    <property type="project" value="UniProtKB-UniRule"/>
</dbReference>
<feature type="binding site" evidence="7">
    <location>
        <position position="326"/>
    </location>
    <ligand>
        <name>N-formimidoyl-L-glutamate</name>
        <dbReference type="ChEBI" id="CHEBI:58928"/>
    </ligand>
</feature>
<keyword evidence="5 7" id="KW-0862">Zinc</keyword>
<keyword evidence="6 7" id="KW-0408">Iron</keyword>
<feature type="binding site" evidence="7">
    <location>
        <position position="149"/>
    </location>
    <ligand>
        <name>4-imidazolone-5-propanoate</name>
        <dbReference type="ChEBI" id="CHEBI:77893"/>
    </ligand>
</feature>
<keyword evidence="2 7" id="KW-0479">Metal-binding</keyword>
<dbReference type="InterPro" id="IPR032466">
    <property type="entry name" value="Metal_Hydrolase"/>
</dbReference>
<feature type="binding site" evidence="7">
    <location>
        <position position="324"/>
    </location>
    <ligand>
        <name>N-formimidoyl-L-glutamate</name>
        <dbReference type="ChEBI" id="CHEBI:58928"/>
    </ligand>
</feature>
<dbReference type="InterPro" id="IPR011059">
    <property type="entry name" value="Metal-dep_hydrolase_composite"/>
</dbReference>
<evidence type="ECO:0000256" key="7">
    <source>
        <dbReference type="HAMAP-Rule" id="MF_00372"/>
    </source>
</evidence>
<feature type="binding site" evidence="7">
    <location>
        <position position="247"/>
    </location>
    <ligand>
        <name>Fe(3+)</name>
        <dbReference type="ChEBI" id="CHEBI:29034"/>
    </ligand>
</feature>
<dbReference type="RefSeq" id="WP_094788507.1">
    <property type="nucleotide sequence ID" value="NZ_NDXW01000001.1"/>
</dbReference>
<evidence type="ECO:0000256" key="6">
    <source>
        <dbReference type="ARBA" id="ARBA00023004"/>
    </source>
</evidence>
<evidence type="ECO:0000313" key="10">
    <source>
        <dbReference type="Proteomes" id="UP000257039"/>
    </source>
</evidence>
<dbReference type="NCBIfam" id="TIGR01224">
    <property type="entry name" value="hutI"/>
    <property type="match status" value="1"/>
</dbReference>
<name>A0A4P9VSD1_9GAMM</name>
<feature type="domain" description="Amidohydrolase-related" evidence="8">
    <location>
        <begin position="68"/>
        <end position="397"/>
    </location>
</feature>
<dbReference type="SUPFAM" id="SSF51338">
    <property type="entry name" value="Composite domain of metallo-dependent hydrolases"/>
    <property type="match status" value="1"/>
</dbReference>
<evidence type="ECO:0000256" key="3">
    <source>
        <dbReference type="ARBA" id="ARBA00022801"/>
    </source>
</evidence>
<comment type="similarity">
    <text evidence="7">Belongs to the metallo-dependent hydrolases superfamily. HutI family.</text>
</comment>
<dbReference type="EMBL" id="NDXW01000001">
    <property type="protein sequence ID" value="RDH45567.1"/>
    <property type="molecule type" value="Genomic_DNA"/>
</dbReference>
<evidence type="ECO:0000259" key="8">
    <source>
        <dbReference type="Pfam" id="PF01979"/>
    </source>
</evidence>
<feature type="binding site" evidence="7">
    <location>
        <position position="250"/>
    </location>
    <ligand>
        <name>4-imidazolone-5-propanoate</name>
        <dbReference type="ChEBI" id="CHEBI:77893"/>
    </ligand>
</feature>
<dbReference type="AlphaFoldDB" id="A0A4P9VSD1"/>
<feature type="binding site" evidence="7">
    <location>
        <position position="182"/>
    </location>
    <ligand>
        <name>4-imidazolone-5-propanoate</name>
        <dbReference type="ChEBI" id="CHEBI:77893"/>
    </ligand>
</feature>
<dbReference type="CDD" id="cd01296">
    <property type="entry name" value="Imidazolone-5PH"/>
    <property type="match status" value="1"/>
</dbReference>
<evidence type="ECO:0000256" key="2">
    <source>
        <dbReference type="ARBA" id="ARBA00022723"/>
    </source>
</evidence>
<evidence type="ECO:0000313" key="9">
    <source>
        <dbReference type="EMBL" id="RDH45567.1"/>
    </source>
</evidence>
<comment type="subcellular location">
    <subcellularLocation>
        <location evidence="7">Cytoplasm</location>
    </subcellularLocation>
</comment>
<dbReference type="Gene3D" id="3.20.20.140">
    <property type="entry name" value="Metal-dependent hydrolases"/>
    <property type="match status" value="1"/>
</dbReference>
<feature type="binding site" evidence="7">
    <location>
        <position position="322"/>
    </location>
    <ligand>
        <name>Fe(3+)</name>
        <dbReference type="ChEBI" id="CHEBI:29034"/>
    </ligand>
</feature>
<dbReference type="GO" id="GO:0008270">
    <property type="term" value="F:zinc ion binding"/>
    <property type="evidence" value="ECO:0007669"/>
    <property type="project" value="UniProtKB-UniRule"/>
</dbReference>
<feature type="binding site" evidence="7">
    <location>
        <position position="79"/>
    </location>
    <ligand>
        <name>Fe(3+)</name>
        <dbReference type="ChEBI" id="CHEBI:29034"/>
    </ligand>
</feature>
<sequence length="412" mass="44758">MHDNLRACDHIWLNARIASMDPAVDREYGDLENYALGTKAGFIHALVPMSEAVELNSSVSCTDLHQQWVTPGLIDPHTHLVFAGNRANEFEQRLQGVDYQTIAQQGGGIQATVRATRELCEAELYELAKQRLQSWLSEGVTTIEIKSGYGLTLADELKQLRVARQLARTLPVRVKTTLLAAHALPPEYQHDADAYIDFVCHTILPAAVNQGLVDAVDVFCETVGFSKAQSQRVLLTAEQLGLSVKIHAEQLSNQQGAAMAASLGALSADHLEYLDEGGVKAMQAAGTVAVLLPGAFYFLREKQLPPIELLRQYQVPIALASDFNPGTSPLASLRLMLNMACTFFRLTPAEALAGVTRHAAQALGIADECGMIKVGMKADFCCWDIDHPAELAYMVGTHSLRSRVLGGQVVSA</sequence>
<keyword evidence="4 7" id="KW-0369">Histidine metabolism</keyword>
<protein>
    <recommendedName>
        <fullName evidence="1 7">Imidazolonepropionase</fullName>
        <ecNumber evidence="1 7">3.5.2.7</ecNumber>
    </recommendedName>
    <alternativeName>
        <fullName evidence="7">Imidazolone-5-propionate hydrolase</fullName>
    </alternativeName>
</protein>
<dbReference type="InterPro" id="IPR005920">
    <property type="entry name" value="HutI"/>
</dbReference>
<dbReference type="Gene3D" id="2.30.40.10">
    <property type="entry name" value="Urease, subunit C, domain 1"/>
    <property type="match status" value="1"/>
</dbReference>
<keyword evidence="7" id="KW-0963">Cytoplasm</keyword>
<feature type="binding site" evidence="7">
    <location>
        <position position="79"/>
    </location>
    <ligand>
        <name>Zn(2+)</name>
        <dbReference type="ChEBI" id="CHEBI:29105"/>
    </ligand>
</feature>
<evidence type="ECO:0000256" key="1">
    <source>
        <dbReference type="ARBA" id="ARBA00012864"/>
    </source>
</evidence>
<feature type="binding site" evidence="7">
    <location>
        <position position="86"/>
    </location>
    <ligand>
        <name>4-imidazolone-5-propanoate</name>
        <dbReference type="ChEBI" id="CHEBI:77893"/>
    </ligand>
</feature>
<dbReference type="EC" id="3.5.2.7" evidence="1 7"/>
<dbReference type="GO" id="GO:0005506">
    <property type="term" value="F:iron ion binding"/>
    <property type="evidence" value="ECO:0007669"/>
    <property type="project" value="UniProtKB-UniRule"/>
</dbReference>
<dbReference type="Pfam" id="PF01979">
    <property type="entry name" value="Amidohydro_1"/>
    <property type="match status" value="1"/>
</dbReference>
<reference evidence="9 10" key="1">
    <citation type="submission" date="2017-04" db="EMBL/GenBank/DDBJ databases">
        <title>Draft genome sequence of Zooshikella ganghwensis VG4 isolated from Red Sea sediments.</title>
        <authorList>
            <person name="Rehman Z."/>
            <person name="Alam I."/>
            <person name="Kamau A."/>
            <person name="Bajic V."/>
            <person name="Leiknes T."/>
        </authorList>
    </citation>
    <scope>NUCLEOTIDE SEQUENCE [LARGE SCALE GENOMIC DNA]</scope>
    <source>
        <strain evidence="9 10">VG4</strain>
    </source>
</reference>
<dbReference type="FunFam" id="3.20.20.140:FF:000007">
    <property type="entry name" value="Imidazolonepropionase"/>
    <property type="match status" value="1"/>
</dbReference>
<keyword evidence="3 7" id="KW-0378">Hydrolase</keyword>
<dbReference type="GO" id="GO:0005737">
    <property type="term" value="C:cytoplasm"/>
    <property type="evidence" value="ECO:0007669"/>
    <property type="project" value="UniProtKB-SubCell"/>
</dbReference>
<comment type="caution">
    <text evidence="9">The sequence shown here is derived from an EMBL/GenBank/DDBJ whole genome shotgun (WGS) entry which is preliminary data.</text>
</comment>
<dbReference type="UniPathway" id="UPA00379">
    <property type="reaction ID" value="UER00551"/>
</dbReference>
<accession>A0A4P9VSD1</accession>
<feature type="binding site" evidence="7">
    <location>
        <position position="77"/>
    </location>
    <ligand>
        <name>Fe(3+)</name>
        <dbReference type="ChEBI" id="CHEBI:29034"/>
    </ligand>
</feature>
<comment type="function">
    <text evidence="7">Catalyzes the hydrolytic cleavage of the carbon-nitrogen bond in imidazolone-5-propanoate to yield N-formimidoyl-L-glutamate. It is the third step in the universal histidine degradation pathway.</text>
</comment>
<dbReference type="PANTHER" id="PTHR42752:SF1">
    <property type="entry name" value="IMIDAZOLONEPROPIONASE-RELATED"/>
    <property type="match status" value="1"/>
</dbReference>